<dbReference type="GO" id="GO:0003677">
    <property type="term" value="F:DNA binding"/>
    <property type="evidence" value="ECO:0007669"/>
    <property type="project" value="UniProtKB-UniRule"/>
</dbReference>
<proteinExistence type="inferred from homology"/>
<dbReference type="AlphaFoldDB" id="A0A2T4N038"/>
<comment type="caution">
    <text evidence="14">The sequence shown here is derived from an EMBL/GenBank/DDBJ whole genome shotgun (WGS) entry which is preliminary data.</text>
</comment>
<evidence type="ECO:0000313" key="15">
    <source>
        <dbReference type="Proteomes" id="UP000241986"/>
    </source>
</evidence>
<keyword evidence="9" id="KW-0413">Isomerase</keyword>
<dbReference type="GO" id="GO:1990077">
    <property type="term" value="C:primosome complex"/>
    <property type="evidence" value="ECO:0007669"/>
    <property type="project" value="UniProtKB-UniRule"/>
</dbReference>
<dbReference type="PANTHER" id="PTHR30153">
    <property type="entry name" value="REPLICATIVE DNA HELICASE DNAB"/>
    <property type="match status" value="1"/>
</dbReference>
<keyword evidence="6 12" id="KW-0347">Helicase</keyword>
<dbReference type="InterPro" id="IPR016136">
    <property type="entry name" value="DNA_helicase_N/primase_C"/>
</dbReference>
<reference evidence="14 15" key="1">
    <citation type="submission" date="2018-03" db="EMBL/GenBank/DDBJ databases">
        <title>Aeromonas veronii whole genome sequencing and analysis.</title>
        <authorList>
            <person name="Xie H."/>
            <person name="Liu T."/>
            <person name="Wang K."/>
        </authorList>
    </citation>
    <scope>NUCLEOTIDE SEQUENCE [LARGE SCALE GENOMIC DNA]</scope>
    <source>
        <strain evidence="14 15">XH.VA.1</strain>
    </source>
</reference>
<dbReference type="GO" id="GO:0005524">
    <property type="term" value="F:ATP binding"/>
    <property type="evidence" value="ECO:0007669"/>
    <property type="project" value="UniProtKB-UniRule"/>
</dbReference>
<keyword evidence="4 12" id="KW-0547">Nucleotide-binding</keyword>
<evidence type="ECO:0000256" key="12">
    <source>
        <dbReference type="RuleBase" id="RU362085"/>
    </source>
</evidence>
<dbReference type="EC" id="5.6.2.3" evidence="11 12"/>
<evidence type="ECO:0000256" key="6">
    <source>
        <dbReference type="ARBA" id="ARBA00022806"/>
    </source>
</evidence>
<dbReference type="GO" id="GO:0043139">
    <property type="term" value="F:5'-3' DNA helicase activity"/>
    <property type="evidence" value="ECO:0007669"/>
    <property type="project" value="UniProtKB-EC"/>
</dbReference>
<dbReference type="GO" id="GO:0016887">
    <property type="term" value="F:ATP hydrolysis activity"/>
    <property type="evidence" value="ECO:0007669"/>
    <property type="project" value="RHEA"/>
</dbReference>
<comment type="catalytic activity">
    <reaction evidence="10 12">
        <text>ATP + H2O = ADP + phosphate + H(+)</text>
        <dbReference type="Rhea" id="RHEA:13065"/>
        <dbReference type="ChEBI" id="CHEBI:15377"/>
        <dbReference type="ChEBI" id="CHEBI:15378"/>
        <dbReference type="ChEBI" id="CHEBI:30616"/>
        <dbReference type="ChEBI" id="CHEBI:43474"/>
        <dbReference type="ChEBI" id="CHEBI:456216"/>
        <dbReference type="EC" id="5.6.2.3"/>
    </reaction>
</comment>
<organism evidence="14 15">
    <name type="scientific">Aeromonas veronii</name>
    <dbReference type="NCBI Taxonomy" id="654"/>
    <lineage>
        <taxon>Bacteria</taxon>
        <taxon>Pseudomonadati</taxon>
        <taxon>Pseudomonadota</taxon>
        <taxon>Gammaproteobacteria</taxon>
        <taxon>Aeromonadales</taxon>
        <taxon>Aeromonadaceae</taxon>
        <taxon>Aeromonas</taxon>
    </lineage>
</organism>
<evidence type="ECO:0000259" key="13">
    <source>
        <dbReference type="PROSITE" id="PS51199"/>
    </source>
</evidence>
<dbReference type="InterPro" id="IPR007693">
    <property type="entry name" value="DNA_helicase_DnaB-like_N"/>
</dbReference>
<evidence type="ECO:0000256" key="2">
    <source>
        <dbReference type="ARBA" id="ARBA00022515"/>
    </source>
</evidence>
<dbReference type="Pfam" id="PF00772">
    <property type="entry name" value="DnaB"/>
    <property type="match status" value="1"/>
</dbReference>
<dbReference type="NCBIfam" id="TIGR00665">
    <property type="entry name" value="DnaB"/>
    <property type="match status" value="1"/>
</dbReference>
<evidence type="ECO:0000256" key="11">
    <source>
        <dbReference type="NCBIfam" id="TIGR00665"/>
    </source>
</evidence>
<accession>A0A2T4N038</accession>
<feature type="domain" description="SF4 helicase" evidence="13">
    <location>
        <begin position="169"/>
        <end position="433"/>
    </location>
</feature>
<name>A0A2T4N038_AERVE</name>
<dbReference type="RefSeq" id="WP_107684045.1">
    <property type="nucleotide sequence ID" value="NZ_PZKL01000037.1"/>
</dbReference>
<comment type="similarity">
    <text evidence="1 12">Belongs to the helicase family. DnaB subfamily.</text>
</comment>
<evidence type="ECO:0000256" key="4">
    <source>
        <dbReference type="ARBA" id="ARBA00022741"/>
    </source>
</evidence>
<dbReference type="SUPFAM" id="SSF48024">
    <property type="entry name" value="N-terminal domain of DnaB helicase"/>
    <property type="match status" value="1"/>
</dbReference>
<dbReference type="Gene3D" id="3.40.50.300">
    <property type="entry name" value="P-loop containing nucleotide triphosphate hydrolases"/>
    <property type="match status" value="1"/>
</dbReference>
<evidence type="ECO:0000256" key="5">
    <source>
        <dbReference type="ARBA" id="ARBA00022801"/>
    </source>
</evidence>
<dbReference type="Gene3D" id="1.10.860.10">
    <property type="entry name" value="DNAb Helicase, Chain A"/>
    <property type="match status" value="1"/>
</dbReference>
<dbReference type="InterPro" id="IPR036185">
    <property type="entry name" value="DNA_heli_DnaB-like_N_sf"/>
</dbReference>
<evidence type="ECO:0000256" key="1">
    <source>
        <dbReference type="ARBA" id="ARBA00008428"/>
    </source>
</evidence>
<dbReference type="Pfam" id="PF03796">
    <property type="entry name" value="DnaB_C"/>
    <property type="match status" value="1"/>
</dbReference>
<evidence type="ECO:0000256" key="7">
    <source>
        <dbReference type="ARBA" id="ARBA00022840"/>
    </source>
</evidence>
<gene>
    <name evidence="14" type="primary">dnaB</name>
    <name evidence="14" type="ORF">DAA48_16535</name>
</gene>
<sequence length="477" mass="53052">MSMPLYSIHAEQSVLGEILSNPHLLDDASAILLDGDFCQSNHRIIFSKMKHLKSMQKGIDPVTLSAQNPLVIEVDYLEELRAARSNNYFNDHIDIIKSYALKRKIIDDSLTIIDKIKNEEEISSDELVSITQKNSSEVLGYAIGKQDTAKSYGELMPGYLARMEERARNTSGVTGLKTGFNELDQITAGLQRSDLIIVAARPSMGKTTFAMNLMENICLNGKRALVFSMEMPKEDLLDRTFASIGGINQTNLKRGNLTPLEQASFVRAEQVISGMDIIIDDEAGLTLSKLRARAIKHHRESPLSAIMIDYLQLMPGEGKETNRTQIISDISRGLKLLAKELGIPVIALSQLNRSLEQRQDKRPINSDLRESGAIEQDADIIMFVYRDEVYNPDSLDKGIGEIIIGKHRNGSLGTIKLKFEGAMSRFKNLNPSVDNIVEFKQPLELENARAKALPAPENGITETADEEIPLSEAHSLF</sequence>
<evidence type="ECO:0000256" key="10">
    <source>
        <dbReference type="ARBA" id="ARBA00048954"/>
    </source>
</evidence>
<dbReference type="PANTHER" id="PTHR30153:SF2">
    <property type="entry name" value="REPLICATIVE DNA HELICASE"/>
    <property type="match status" value="1"/>
</dbReference>
<dbReference type="GO" id="GO:0005829">
    <property type="term" value="C:cytosol"/>
    <property type="evidence" value="ECO:0007669"/>
    <property type="project" value="TreeGrafter"/>
</dbReference>
<dbReference type="InterPro" id="IPR007692">
    <property type="entry name" value="DNA_helicase_DnaB"/>
</dbReference>
<keyword evidence="7 12" id="KW-0067">ATP-binding</keyword>
<evidence type="ECO:0000256" key="8">
    <source>
        <dbReference type="ARBA" id="ARBA00023125"/>
    </source>
</evidence>
<dbReference type="EMBL" id="PZKL01000037">
    <property type="protein sequence ID" value="PTH80162.1"/>
    <property type="molecule type" value="Genomic_DNA"/>
</dbReference>
<dbReference type="SUPFAM" id="SSF52540">
    <property type="entry name" value="P-loop containing nucleoside triphosphate hydrolases"/>
    <property type="match status" value="1"/>
</dbReference>
<dbReference type="GO" id="GO:0006269">
    <property type="term" value="P:DNA replication, synthesis of primer"/>
    <property type="evidence" value="ECO:0007669"/>
    <property type="project" value="UniProtKB-UniRule"/>
</dbReference>
<keyword evidence="5 12" id="KW-0378">Hydrolase</keyword>
<protein>
    <recommendedName>
        <fullName evidence="11 12">Replicative DNA helicase</fullName>
        <ecNumber evidence="11 12">5.6.2.3</ecNumber>
    </recommendedName>
</protein>
<dbReference type="InterPro" id="IPR007694">
    <property type="entry name" value="DNA_helicase_DnaB-like_C"/>
</dbReference>
<dbReference type="InterPro" id="IPR027417">
    <property type="entry name" value="P-loop_NTPase"/>
</dbReference>
<evidence type="ECO:0000256" key="3">
    <source>
        <dbReference type="ARBA" id="ARBA00022705"/>
    </source>
</evidence>
<dbReference type="Proteomes" id="UP000241986">
    <property type="component" value="Unassembled WGS sequence"/>
</dbReference>
<evidence type="ECO:0000313" key="14">
    <source>
        <dbReference type="EMBL" id="PTH80162.1"/>
    </source>
</evidence>
<keyword evidence="3 12" id="KW-0235">DNA replication</keyword>
<keyword evidence="8 12" id="KW-0238">DNA-binding</keyword>
<dbReference type="CDD" id="cd00984">
    <property type="entry name" value="DnaB_C"/>
    <property type="match status" value="1"/>
</dbReference>
<keyword evidence="2 12" id="KW-0639">Primosome</keyword>
<comment type="function">
    <text evidence="12">The main replicative DNA helicase, it participates in initiation and elongation during chromosome replication. Travels ahead of the DNA replisome, separating dsDNA into templates for DNA synthesis. A processive ATP-dependent 5'-3' DNA helicase it has DNA-dependent ATPase activity.</text>
</comment>
<evidence type="ECO:0000256" key="9">
    <source>
        <dbReference type="ARBA" id="ARBA00023235"/>
    </source>
</evidence>
<dbReference type="PROSITE" id="PS51199">
    <property type="entry name" value="SF4_HELICASE"/>
    <property type="match status" value="1"/>
</dbReference>